<feature type="domain" description="CUB" evidence="9">
    <location>
        <begin position="6"/>
        <end position="130"/>
    </location>
</feature>
<dbReference type="PROSITE" id="PS01187">
    <property type="entry name" value="EGF_CA"/>
    <property type="match status" value="3"/>
</dbReference>
<dbReference type="InterPro" id="IPR000742">
    <property type="entry name" value="EGF"/>
</dbReference>
<dbReference type="PANTHER" id="PTHR12916">
    <property type="entry name" value="CYTOCHROME C OXIDASE POLYPEPTIDE VIC-2"/>
    <property type="match status" value="1"/>
</dbReference>
<dbReference type="InterPro" id="IPR000859">
    <property type="entry name" value="CUB_dom"/>
</dbReference>
<evidence type="ECO:0000256" key="8">
    <source>
        <dbReference type="SAM" id="Phobius"/>
    </source>
</evidence>
<feature type="region of interest" description="Disordered" evidence="7">
    <location>
        <begin position="395"/>
        <end position="483"/>
    </location>
</feature>
<dbReference type="FunFam" id="2.10.25.10:FF:000057">
    <property type="entry name" value="protocadherin Fat 1 isoform X2"/>
    <property type="match status" value="1"/>
</dbReference>
<feature type="compositionally biased region" description="Basic and acidic residues" evidence="7">
    <location>
        <begin position="627"/>
        <end position="658"/>
    </location>
</feature>
<dbReference type="PROSITE" id="PS00022">
    <property type="entry name" value="EGF_1"/>
    <property type="match status" value="7"/>
</dbReference>
<dbReference type="FunFam" id="2.60.120.290:FF:000198">
    <property type="entry name" value="Uncharacterized protein"/>
    <property type="match status" value="1"/>
</dbReference>
<feature type="disulfide bond" evidence="6">
    <location>
        <begin position="343"/>
        <end position="352"/>
    </location>
</feature>
<organism evidence="11 12">
    <name type="scientific">Branchiostoma belcheri</name>
    <name type="common">Amphioxus</name>
    <dbReference type="NCBI Taxonomy" id="7741"/>
    <lineage>
        <taxon>Eukaryota</taxon>
        <taxon>Metazoa</taxon>
        <taxon>Chordata</taxon>
        <taxon>Cephalochordata</taxon>
        <taxon>Leptocardii</taxon>
        <taxon>Amphioxiformes</taxon>
        <taxon>Branchiostomatidae</taxon>
        <taxon>Branchiostoma</taxon>
    </lineage>
</organism>
<dbReference type="PANTHER" id="PTHR12916:SF4">
    <property type="entry name" value="UNINFLATABLE, ISOFORM C"/>
    <property type="match status" value="1"/>
</dbReference>
<keyword evidence="3" id="KW-0677">Repeat</keyword>
<dbReference type="SMART" id="SM00181">
    <property type="entry name" value="EGF"/>
    <property type="match status" value="7"/>
</dbReference>
<keyword evidence="8" id="KW-0472">Membrane</keyword>
<feature type="domain" description="EGF-like" evidence="10">
    <location>
        <begin position="159"/>
        <end position="195"/>
    </location>
</feature>
<gene>
    <name evidence="12" type="primary">LOC109486055</name>
</gene>
<feature type="compositionally biased region" description="Low complexity" evidence="7">
    <location>
        <begin position="412"/>
        <end position="422"/>
    </location>
</feature>
<dbReference type="PROSITE" id="PS00010">
    <property type="entry name" value="ASX_HYDROXYL"/>
    <property type="match status" value="5"/>
</dbReference>
<feature type="domain" description="EGF-like" evidence="10">
    <location>
        <begin position="484"/>
        <end position="522"/>
    </location>
</feature>
<reference evidence="12" key="1">
    <citation type="submission" date="2025-08" db="UniProtKB">
        <authorList>
            <consortium name="RefSeq"/>
        </authorList>
    </citation>
    <scope>IDENTIFICATION</scope>
    <source>
        <tissue evidence="12">Gonad</tissue>
    </source>
</reference>
<dbReference type="FunFam" id="2.10.25.10:FF:000006">
    <property type="entry name" value="Versican core protein-like isoform 1"/>
    <property type="match status" value="1"/>
</dbReference>
<dbReference type="GeneID" id="109486055"/>
<dbReference type="FunFam" id="2.10.25.10:FF:000004">
    <property type="entry name" value="Neurogenic locus notch 1"/>
    <property type="match status" value="1"/>
</dbReference>
<dbReference type="FunFam" id="2.10.25.10:FF:000123">
    <property type="entry name" value="Crumbs homolog 1 (Drosophila)"/>
    <property type="match status" value="1"/>
</dbReference>
<dbReference type="Proteomes" id="UP000515135">
    <property type="component" value="Unplaced"/>
</dbReference>
<keyword evidence="4 6" id="KW-1015">Disulfide bond</keyword>
<protein>
    <submittedName>
        <fullName evidence="12">Fibropellin-1-like</fullName>
    </submittedName>
</protein>
<dbReference type="GO" id="GO:0048863">
    <property type="term" value="P:stem cell differentiation"/>
    <property type="evidence" value="ECO:0007669"/>
    <property type="project" value="UniProtKB-ARBA"/>
</dbReference>
<dbReference type="Pfam" id="PF00431">
    <property type="entry name" value="CUB"/>
    <property type="match status" value="1"/>
</dbReference>
<dbReference type="GO" id="GO:0035282">
    <property type="term" value="P:segmentation"/>
    <property type="evidence" value="ECO:0007669"/>
    <property type="project" value="UniProtKB-ARBA"/>
</dbReference>
<dbReference type="PROSITE" id="PS01180">
    <property type="entry name" value="CUB"/>
    <property type="match status" value="1"/>
</dbReference>
<dbReference type="SMART" id="SM00179">
    <property type="entry name" value="EGF_CA"/>
    <property type="match status" value="7"/>
</dbReference>
<feature type="transmembrane region" description="Helical" evidence="8">
    <location>
        <begin position="591"/>
        <end position="615"/>
    </location>
</feature>
<accession>A0A6P5AG08</accession>
<feature type="disulfide bond" evidence="6">
    <location>
        <begin position="304"/>
        <end position="313"/>
    </location>
</feature>
<dbReference type="GO" id="GO:0005509">
    <property type="term" value="F:calcium ion binding"/>
    <property type="evidence" value="ECO:0007669"/>
    <property type="project" value="InterPro"/>
</dbReference>
<dbReference type="Gene3D" id="2.10.25.10">
    <property type="entry name" value="Laminin"/>
    <property type="match status" value="7"/>
</dbReference>
<evidence type="ECO:0000256" key="6">
    <source>
        <dbReference type="PROSITE-ProRule" id="PRU00076"/>
    </source>
</evidence>
<evidence type="ECO:0000256" key="1">
    <source>
        <dbReference type="ARBA" id="ARBA00022536"/>
    </source>
</evidence>
<feature type="region of interest" description="Disordered" evidence="7">
    <location>
        <begin position="559"/>
        <end position="583"/>
    </location>
</feature>
<evidence type="ECO:0000256" key="3">
    <source>
        <dbReference type="ARBA" id="ARBA00022737"/>
    </source>
</evidence>
<dbReference type="PRINTS" id="PR00010">
    <property type="entry name" value="EGFBLOOD"/>
</dbReference>
<dbReference type="InterPro" id="IPR001881">
    <property type="entry name" value="EGF-like_Ca-bd_dom"/>
</dbReference>
<dbReference type="GO" id="GO:0009952">
    <property type="term" value="P:anterior/posterior pattern specification"/>
    <property type="evidence" value="ECO:0007669"/>
    <property type="project" value="UniProtKB-ARBA"/>
</dbReference>
<sequence length="681" mass="70955">MAQTQCDGGPPLTLTEQGVQEFTTPNFPDGRYPMNARCSWLIQVTSGTIELQFPDFNLPYEVVFGSAPCATTTVSIFDGPTMVSTPLGTYCDNTPPPNVTSSTGSSILVTFNGGAFTRVGQGFRATFSVIGGNPVTTPPPPVTTPAAHISTQPALTTPEIDECASNPCQNGATCQDGVNSYTCTCLPGYEGDTCATAIANCAGSPCQNGGTCTDRQFFVGYYCTCPAEYGGTYCEIDLQTIDECASNPCQHAGTCTDALNSYTCSCAPGYQGTNCETDIDECASNPCQNEGTCIDLVNSYACSCAAGFQGTNCETETAGRCASDPCQNGATCVDIPNSYICSCAPGFLGTNCQIDMDECASGPCQHGGTCIDLVDSYTCSCAAGYQGTNCETATTTAPPTTISTPRPLPVQTSPAPGTSVGPTTPPPGTSAGPTTPPPERLRDLPPHPGTTAGPSTPPPTNSSPQDSTALPTTTTHRTTSSPQAIVDCAGNPCQNGGTCTDRQFFSGYYCTCPAEYGGIHCEIDITHTSSPTRTTFASASVATKTTSDKFVSTILPSTVDTTQPNFKPVTTGKPGSNEQQGGDGGLTEDQIILYAVLGAVLALLFLIAIIAAVCLCRRGKKGRYAVKSREQELEKLERSESGQDAYGRDNPAELKSARPDSAYQSLQGSRSSLNKDEKINK</sequence>
<keyword evidence="8" id="KW-1133">Transmembrane helix</keyword>
<evidence type="ECO:0000313" key="12">
    <source>
        <dbReference type="RefSeq" id="XP_019645304.1"/>
    </source>
</evidence>
<dbReference type="CDD" id="cd00041">
    <property type="entry name" value="CUB"/>
    <property type="match status" value="1"/>
</dbReference>
<feature type="domain" description="EGF-like" evidence="10">
    <location>
        <begin position="197"/>
        <end position="235"/>
    </location>
</feature>
<dbReference type="GO" id="GO:0030855">
    <property type="term" value="P:epithelial cell differentiation"/>
    <property type="evidence" value="ECO:0007669"/>
    <property type="project" value="UniProtKB-ARBA"/>
</dbReference>
<dbReference type="SMART" id="SM00042">
    <property type="entry name" value="CUB"/>
    <property type="match status" value="1"/>
</dbReference>
<proteinExistence type="predicted"/>
<dbReference type="Pfam" id="PF00008">
    <property type="entry name" value="EGF"/>
    <property type="match status" value="7"/>
</dbReference>
<dbReference type="GO" id="GO:0003008">
    <property type="term" value="P:system process"/>
    <property type="evidence" value="ECO:0007669"/>
    <property type="project" value="UniProtKB-ARBA"/>
</dbReference>
<dbReference type="GO" id="GO:0030097">
    <property type="term" value="P:hemopoiesis"/>
    <property type="evidence" value="ECO:0007669"/>
    <property type="project" value="UniProtKB-ARBA"/>
</dbReference>
<feature type="compositionally biased region" description="Low complexity" evidence="7">
    <location>
        <begin position="462"/>
        <end position="481"/>
    </location>
</feature>
<dbReference type="GO" id="GO:0005112">
    <property type="term" value="F:Notch binding"/>
    <property type="evidence" value="ECO:0007669"/>
    <property type="project" value="TreeGrafter"/>
</dbReference>
<keyword evidence="11" id="KW-1185">Reference proteome</keyword>
<keyword evidence="1 6" id="KW-0245">EGF-like domain</keyword>
<dbReference type="CDD" id="cd00054">
    <property type="entry name" value="EGF_CA"/>
    <property type="match status" value="7"/>
</dbReference>
<dbReference type="KEGG" id="bbel:109486055"/>
<evidence type="ECO:0000256" key="4">
    <source>
        <dbReference type="ARBA" id="ARBA00023157"/>
    </source>
</evidence>
<feature type="disulfide bond" evidence="6">
    <location>
        <begin position="206"/>
        <end position="223"/>
    </location>
</feature>
<dbReference type="SUPFAM" id="SSF49854">
    <property type="entry name" value="Spermadhesin, CUB domain"/>
    <property type="match status" value="1"/>
</dbReference>
<feature type="domain" description="EGF-like" evidence="10">
    <location>
        <begin position="355"/>
        <end position="391"/>
    </location>
</feature>
<feature type="disulfide bond" evidence="6">
    <location>
        <begin position="512"/>
        <end position="521"/>
    </location>
</feature>
<dbReference type="OrthoDB" id="283575at2759"/>
<comment type="caution">
    <text evidence="6">Lacks conserved residue(s) required for the propagation of feature annotation.</text>
</comment>
<dbReference type="PROSITE" id="PS50026">
    <property type="entry name" value="EGF_3"/>
    <property type="match status" value="7"/>
</dbReference>
<dbReference type="GO" id="GO:0019904">
    <property type="term" value="F:protein domain specific binding"/>
    <property type="evidence" value="ECO:0007669"/>
    <property type="project" value="UniProtKB-ARBA"/>
</dbReference>
<dbReference type="Gene3D" id="2.60.120.290">
    <property type="entry name" value="Spermadhesin, CUB domain"/>
    <property type="match status" value="1"/>
</dbReference>
<dbReference type="GO" id="GO:0048646">
    <property type="term" value="P:anatomical structure formation involved in morphogenesis"/>
    <property type="evidence" value="ECO:0007669"/>
    <property type="project" value="UniProtKB-ARBA"/>
</dbReference>
<feature type="region of interest" description="Disordered" evidence="7">
    <location>
        <begin position="627"/>
        <end position="681"/>
    </location>
</feature>
<evidence type="ECO:0000256" key="7">
    <source>
        <dbReference type="SAM" id="MobiDB-lite"/>
    </source>
</evidence>
<dbReference type="FunFam" id="2.10.25.10:FF:000122">
    <property type="entry name" value="Protein crumbs homolog 2"/>
    <property type="match status" value="2"/>
</dbReference>
<feature type="disulfide bond" evidence="6">
    <location>
        <begin position="266"/>
        <end position="275"/>
    </location>
</feature>
<dbReference type="InterPro" id="IPR018097">
    <property type="entry name" value="EGF_Ca-bd_CS"/>
</dbReference>
<feature type="disulfide bond" evidence="6">
    <location>
        <begin position="381"/>
        <end position="390"/>
    </location>
</feature>
<dbReference type="InterPro" id="IPR000152">
    <property type="entry name" value="EGF-type_Asp/Asn_hydroxyl_site"/>
</dbReference>
<evidence type="ECO:0000256" key="5">
    <source>
        <dbReference type="ARBA" id="ARBA00023180"/>
    </source>
</evidence>
<dbReference type="GO" id="GO:0007219">
    <property type="term" value="P:Notch signaling pathway"/>
    <property type="evidence" value="ECO:0007669"/>
    <property type="project" value="TreeGrafter"/>
</dbReference>
<evidence type="ECO:0000259" key="9">
    <source>
        <dbReference type="PROSITE" id="PS01180"/>
    </source>
</evidence>
<keyword evidence="5" id="KW-0325">Glycoprotein</keyword>
<dbReference type="PROSITE" id="PS01186">
    <property type="entry name" value="EGF_2"/>
    <property type="match status" value="5"/>
</dbReference>
<dbReference type="FunFam" id="2.10.25.10:FF:000012">
    <property type="entry name" value="Delta-like protein"/>
    <property type="match status" value="1"/>
</dbReference>
<feature type="domain" description="EGF-like" evidence="10">
    <location>
        <begin position="240"/>
        <end position="276"/>
    </location>
</feature>
<evidence type="ECO:0000259" key="10">
    <source>
        <dbReference type="PROSITE" id="PS50026"/>
    </source>
</evidence>
<dbReference type="GO" id="GO:0051240">
    <property type="term" value="P:positive regulation of multicellular organismal process"/>
    <property type="evidence" value="ECO:0007669"/>
    <property type="project" value="UniProtKB-ARBA"/>
</dbReference>
<dbReference type="InterPro" id="IPR035914">
    <property type="entry name" value="Sperma_CUB_dom_sf"/>
</dbReference>
<feature type="domain" description="EGF-like" evidence="10">
    <location>
        <begin position="278"/>
        <end position="314"/>
    </location>
</feature>
<evidence type="ECO:0000256" key="2">
    <source>
        <dbReference type="ARBA" id="ARBA00022729"/>
    </source>
</evidence>
<dbReference type="RefSeq" id="XP_019645304.1">
    <property type="nucleotide sequence ID" value="XM_019789745.1"/>
</dbReference>
<keyword evidence="2" id="KW-0732">Signal</keyword>
<dbReference type="SUPFAM" id="SSF57196">
    <property type="entry name" value="EGF/Laminin"/>
    <property type="match status" value="7"/>
</dbReference>
<feature type="disulfide bond" evidence="6">
    <location>
        <begin position="185"/>
        <end position="194"/>
    </location>
</feature>
<feature type="domain" description="EGF-like" evidence="10">
    <location>
        <begin position="317"/>
        <end position="353"/>
    </location>
</feature>
<keyword evidence="8" id="KW-0812">Transmembrane</keyword>
<feature type="compositionally biased region" description="Polar residues" evidence="7">
    <location>
        <begin position="662"/>
        <end position="672"/>
    </location>
</feature>
<evidence type="ECO:0000313" key="11">
    <source>
        <dbReference type="Proteomes" id="UP000515135"/>
    </source>
</evidence>
<feature type="disulfide bond" evidence="6">
    <location>
        <begin position="225"/>
        <end position="234"/>
    </location>
</feature>
<feature type="compositionally biased region" description="Pro residues" evidence="7">
    <location>
        <begin position="423"/>
        <end position="438"/>
    </location>
</feature>
<name>A0A6P5AG08_BRABE</name>
<feature type="disulfide bond" evidence="6">
    <location>
        <begin position="493"/>
        <end position="510"/>
    </location>
</feature>
<dbReference type="AlphaFoldDB" id="A0A6P5AG08"/>